<dbReference type="EMBL" id="JBCFQK010000004">
    <property type="protein sequence ID" value="MFA9193708.1"/>
    <property type="molecule type" value="Genomic_DNA"/>
</dbReference>
<dbReference type="RefSeq" id="WP_373390807.1">
    <property type="nucleotide sequence ID" value="NZ_JBCFQJ010000002.1"/>
</dbReference>
<accession>A0ABV4THY9</accession>
<proteinExistence type="predicted"/>
<dbReference type="Proteomes" id="UP001574170">
    <property type="component" value="Unassembled WGS sequence"/>
</dbReference>
<evidence type="ECO:0000313" key="1">
    <source>
        <dbReference type="EMBL" id="MFA9193708.1"/>
    </source>
</evidence>
<comment type="caution">
    <text evidence="1">The sequence shown here is derived from an EMBL/GenBank/DDBJ whole genome shotgun (WGS) entry which is preliminary data.</text>
</comment>
<reference evidence="1 2" key="1">
    <citation type="submission" date="2024-04" db="EMBL/GenBank/DDBJ databases">
        <title>New Clade of Flavobacterium.</title>
        <authorList>
            <person name="Matos L."/>
            <person name="Proenca D.N."/>
            <person name="Fransisco R.M."/>
            <person name="Chung A.P."/>
            <person name="Maccario L."/>
            <person name="Sorensen S.J."/>
            <person name="Morais P.V."/>
        </authorList>
    </citation>
    <scope>NUCLEOTIDE SEQUENCE [LARGE SCALE GENOMIC DNA]</scope>
    <source>
        <strain evidence="1 2">FBOR7N2.3</strain>
    </source>
</reference>
<dbReference type="SUPFAM" id="SSF55961">
    <property type="entry name" value="Bet v1-like"/>
    <property type="match status" value="1"/>
</dbReference>
<gene>
    <name evidence="1" type="ORF">AAGV33_04765</name>
</gene>
<dbReference type="InterPro" id="IPR023393">
    <property type="entry name" value="START-like_dom_sf"/>
</dbReference>
<evidence type="ECO:0000313" key="2">
    <source>
        <dbReference type="Proteomes" id="UP001574170"/>
    </source>
</evidence>
<dbReference type="Gene3D" id="3.30.530.20">
    <property type="match status" value="1"/>
</dbReference>
<protein>
    <submittedName>
        <fullName evidence="1">SRPBCC domain-containing protein</fullName>
    </submittedName>
</protein>
<sequence length="145" mass="17017">MERLEFTIRIKATAEKVWSVLWNDETYRKWTSAFCEGSYAVSDWNEGDKIHFMSPNGEGMNSIIETKIPNEYMAFKHIGEIKDFKELPIDEETKKWSGYMETYKLNPDGEFVILTSMVDVIEKHIDYFKEAFPKGLEKVKELAEN</sequence>
<name>A0ABV4THY9_9FLAO</name>
<keyword evidence="2" id="KW-1185">Reference proteome</keyword>
<organism evidence="1 2">
    <name type="scientific">Flavobacterium magnesitis</name>
    <dbReference type="NCBI Taxonomy" id="3138077"/>
    <lineage>
        <taxon>Bacteria</taxon>
        <taxon>Pseudomonadati</taxon>
        <taxon>Bacteroidota</taxon>
        <taxon>Flavobacteriia</taxon>
        <taxon>Flavobacteriales</taxon>
        <taxon>Flavobacteriaceae</taxon>
        <taxon>Flavobacterium</taxon>
    </lineage>
</organism>